<accession>A0A6J7P3G4</accession>
<sequence length="173" mass="19282">MNDRLLDQKLLRRAFELLAKHLKRRGVVGEVHVFGGAAMMLAFNSRQATRDVDAVFAPDTYVLEAAREVAIELGLPKSWLNNQASSYVSGVAGRGTPVFDHANLRVMVTPIEHLLAMKVRAARAVRDADDIRVLLSELKITKMSQVIAVVNKYFANEPLSERSRQLLEDILST</sequence>
<dbReference type="AlphaFoldDB" id="A0A6J7P3G4"/>
<evidence type="ECO:0000259" key="1">
    <source>
        <dbReference type="Pfam" id="PF19502"/>
    </source>
</evidence>
<name>A0A6J7P3G4_9ZZZZ</name>
<proteinExistence type="predicted"/>
<dbReference type="InterPro" id="IPR045792">
    <property type="entry name" value="DUF6036"/>
</dbReference>
<reference evidence="2" key="1">
    <citation type="submission" date="2020-05" db="EMBL/GenBank/DDBJ databases">
        <authorList>
            <person name="Chiriac C."/>
            <person name="Salcher M."/>
            <person name="Ghai R."/>
            <person name="Kavagutti S V."/>
        </authorList>
    </citation>
    <scope>NUCLEOTIDE SEQUENCE</scope>
</reference>
<protein>
    <submittedName>
        <fullName evidence="2">Unannotated protein</fullName>
    </submittedName>
</protein>
<feature type="domain" description="DUF6036" evidence="1">
    <location>
        <begin position="22"/>
        <end position="158"/>
    </location>
</feature>
<organism evidence="2">
    <name type="scientific">freshwater metagenome</name>
    <dbReference type="NCBI Taxonomy" id="449393"/>
    <lineage>
        <taxon>unclassified sequences</taxon>
        <taxon>metagenomes</taxon>
        <taxon>ecological metagenomes</taxon>
    </lineage>
</organism>
<evidence type="ECO:0000313" key="2">
    <source>
        <dbReference type="EMBL" id="CAB4997653.1"/>
    </source>
</evidence>
<gene>
    <name evidence="2" type="ORF">UFOPK4020_00635</name>
</gene>
<dbReference type="Pfam" id="PF19502">
    <property type="entry name" value="DUF6036"/>
    <property type="match status" value="1"/>
</dbReference>
<dbReference type="EMBL" id="CAFBOV010000104">
    <property type="protein sequence ID" value="CAB4997653.1"/>
    <property type="molecule type" value="Genomic_DNA"/>
</dbReference>